<dbReference type="InterPro" id="IPR032465">
    <property type="entry name" value="ACMSD"/>
</dbReference>
<dbReference type="PANTHER" id="PTHR21240">
    <property type="entry name" value="2-AMINO-3-CARBOXYLMUCONATE-6-SEMIALDEHYDE DECARBOXYLASE"/>
    <property type="match status" value="1"/>
</dbReference>
<dbReference type="Proteomes" id="UP000178606">
    <property type="component" value="Unassembled WGS sequence"/>
</dbReference>
<feature type="domain" description="Amidohydrolase-related" evidence="2">
    <location>
        <begin position="23"/>
        <end position="270"/>
    </location>
</feature>
<evidence type="ECO:0000313" key="3">
    <source>
        <dbReference type="EMBL" id="OGG52090.1"/>
    </source>
</evidence>
<dbReference type="AlphaFoldDB" id="A0A1F6CSN1"/>
<dbReference type="EMBL" id="MFKF01000157">
    <property type="protein sequence ID" value="OGG52090.1"/>
    <property type="molecule type" value="Genomic_DNA"/>
</dbReference>
<keyword evidence="1" id="KW-0456">Lyase</keyword>
<reference evidence="3 4" key="1">
    <citation type="journal article" date="2016" name="Nat. Commun.">
        <title>Thousands of microbial genomes shed light on interconnected biogeochemical processes in an aquifer system.</title>
        <authorList>
            <person name="Anantharaman K."/>
            <person name="Brown C.T."/>
            <person name="Hug L.A."/>
            <person name="Sharon I."/>
            <person name="Castelle C.J."/>
            <person name="Probst A.J."/>
            <person name="Thomas B.C."/>
            <person name="Singh A."/>
            <person name="Wilkins M.J."/>
            <person name="Karaoz U."/>
            <person name="Brodie E.L."/>
            <person name="Williams K.H."/>
            <person name="Hubbard S.S."/>
            <person name="Banfield J.F."/>
        </authorList>
    </citation>
    <scope>NUCLEOTIDE SEQUENCE [LARGE SCALE GENOMIC DNA]</scope>
    <source>
        <strain evidence="4">RIFCSPLOWO2_12_FULL_64_10</strain>
    </source>
</reference>
<dbReference type="InterPro" id="IPR032466">
    <property type="entry name" value="Metal_Hydrolase"/>
</dbReference>
<dbReference type="Pfam" id="PF04909">
    <property type="entry name" value="Amidohydro_2"/>
    <property type="match status" value="1"/>
</dbReference>
<name>A0A1F6CSN1_HANXR</name>
<organism evidence="3 4">
    <name type="scientific">Handelsmanbacteria sp. (strain RIFCSPLOWO2_12_FULL_64_10)</name>
    <dbReference type="NCBI Taxonomy" id="1817868"/>
    <lineage>
        <taxon>Bacteria</taxon>
        <taxon>Candidatus Handelsmaniibacteriota</taxon>
    </lineage>
</organism>
<evidence type="ECO:0000313" key="4">
    <source>
        <dbReference type="Proteomes" id="UP000178606"/>
    </source>
</evidence>
<comment type="caution">
    <text evidence="3">The sequence shown here is derived from an EMBL/GenBank/DDBJ whole genome shotgun (WGS) entry which is preliminary data.</text>
</comment>
<evidence type="ECO:0000256" key="1">
    <source>
        <dbReference type="ARBA" id="ARBA00023239"/>
    </source>
</evidence>
<proteinExistence type="predicted"/>
<dbReference type="InterPro" id="IPR006680">
    <property type="entry name" value="Amidohydro-rel"/>
</dbReference>
<dbReference type="CDD" id="cd01292">
    <property type="entry name" value="metallo-dependent_hydrolases"/>
    <property type="match status" value="1"/>
</dbReference>
<dbReference type="SUPFAM" id="SSF51556">
    <property type="entry name" value="Metallo-dependent hydrolases"/>
    <property type="match status" value="1"/>
</dbReference>
<sequence>MSNTGEIWSRVRAGEVLKGEEVIDVHAHMGPWFNFHTPDDPWADGMVALMDACGIGLAITAPLPGIGPDAVWGNRLAAEAAQRFPGRLAAWCTVSPSYSEAEIVEEMEKYILKGDFLGIKIHPSMHAHPADGPNYRVMWAFANEHDLPVLSHTWKGNWTCEPRMFESIGREFPRTKILMGHSGATDDGILETIQAARNVPNLYLDLTKSRMQRGVLELMVSGVGSERILFGTDFPFFDCRGMIGFVASARISDQDKRNIFGLNAKRIFGL</sequence>
<accession>A0A1F6CSN1</accession>
<protein>
    <recommendedName>
        <fullName evidence="2">Amidohydrolase-related domain-containing protein</fullName>
    </recommendedName>
</protein>
<dbReference type="GO" id="GO:0016831">
    <property type="term" value="F:carboxy-lyase activity"/>
    <property type="evidence" value="ECO:0007669"/>
    <property type="project" value="InterPro"/>
</dbReference>
<evidence type="ECO:0000259" key="2">
    <source>
        <dbReference type="Pfam" id="PF04909"/>
    </source>
</evidence>
<dbReference type="Gene3D" id="3.20.20.140">
    <property type="entry name" value="Metal-dependent hydrolases"/>
    <property type="match status" value="1"/>
</dbReference>
<gene>
    <name evidence="3" type="ORF">A3F84_19765</name>
</gene>
<dbReference type="GO" id="GO:0016787">
    <property type="term" value="F:hydrolase activity"/>
    <property type="evidence" value="ECO:0007669"/>
    <property type="project" value="InterPro"/>
</dbReference>